<comment type="caution">
    <text evidence="1">The sequence shown here is derived from an EMBL/GenBank/DDBJ whole genome shotgun (WGS) entry which is preliminary data.</text>
</comment>
<name>F2AM73_RHOBT</name>
<organism evidence="1 2">
    <name type="scientific">Rhodopirellula baltica WH47</name>
    <dbReference type="NCBI Taxonomy" id="991778"/>
    <lineage>
        <taxon>Bacteria</taxon>
        <taxon>Pseudomonadati</taxon>
        <taxon>Planctomycetota</taxon>
        <taxon>Planctomycetia</taxon>
        <taxon>Pirellulales</taxon>
        <taxon>Pirellulaceae</taxon>
        <taxon>Rhodopirellula</taxon>
    </lineage>
</organism>
<sequence length="150" mass="16631">MVQAAFLQGGVVKTFRCAAETYTSMTPSPYDFAELLCVFPDIRDTLHTASSRRFDPIDFARHGFALNAPADSWGDNHRRFIDDRCVGELSDDSLADHESAAPAWRAFACLALGCLLGLYQTERIIGLQFEAADAQLAGFMFLHSPVFETF</sequence>
<dbReference type="AlphaFoldDB" id="F2AM73"/>
<evidence type="ECO:0000313" key="2">
    <source>
        <dbReference type="Proteomes" id="UP000006222"/>
    </source>
</evidence>
<evidence type="ECO:0000313" key="1">
    <source>
        <dbReference type="EMBL" id="EGF29225.1"/>
    </source>
</evidence>
<protein>
    <submittedName>
        <fullName evidence="1">Uncharacterized protein</fullName>
    </submittedName>
</protein>
<reference evidence="1 2" key="1">
    <citation type="journal article" date="2013" name="Mar. Genomics">
        <title>Expression of sulfatases in Rhodopirellula baltica and the diversity of sulfatases in the genus Rhodopirellula.</title>
        <authorList>
            <person name="Wegner C.E."/>
            <person name="Richter-Heitmann T."/>
            <person name="Klindworth A."/>
            <person name="Klockow C."/>
            <person name="Richter M."/>
            <person name="Achstetter T."/>
            <person name="Glockner F.O."/>
            <person name="Harder J."/>
        </authorList>
    </citation>
    <scope>NUCLEOTIDE SEQUENCE [LARGE SCALE GENOMIC DNA]</scope>
    <source>
        <strain evidence="1 2">WH47</strain>
    </source>
</reference>
<dbReference type="EMBL" id="AFAR01000047">
    <property type="protein sequence ID" value="EGF29225.1"/>
    <property type="molecule type" value="Genomic_DNA"/>
</dbReference>
<dbReference type="Proteomes" id="UP000006222">
    <property type="component" value="Unassembled WGS sequence"/>
</dbReference>
<dbReference type="PATRIC" id="fig|991778.3.peg.808"/>
<accession>F2AM73</accession>
<proteinExistence type="predicted"/>
<gene>
    <name evidence="1" type="ORF">RBWH47_02633</name>
</gene>